<name>A0A5E4Q3H1_9NEOP</name>
<dbReference type="GO" id="GO:0003676">
    <property type="term" value="F:nucleic acid binding"/>
    <property type="evidence" value="ECO:0007669"/>
    <property type="project" value="InterPro"/>
</dbReference>
<accession>A0A5E4Q3H1</accession>
<feature type="region of interest" description="Disordered" evidence="1">
    <location>
        <begin position="230"/>
        <end position="250"/>
    </location>
</feature>
<dbReference type="PROSITE" id="PS50994">
    <property type="entry name" value="INTEGRASE"/>
    <property type="match status" value="1"/>
</dbReference>
<dbReference type="InterPro" id="IPR050951">
    <property type="entry name" value="Retrovirus_Pol_polyprotein"/>
</dbReference>
<protein>
    <recommendedName>
        <fullName evidence="2">Integrase catalytic domain-containing protein</fullName>
    </recommendedName>
</protein>
<dbReference type="Gene3D" id="3.30.420.10">
    <property type="entry name" value="Ribonuclease H-like superfamily/Ribonuclease H"/>
    <property type="match status" value="1"/>
</dbReference>
<dbReference type="AlphaFoldDB" id="A0A5E4Q3H1"/>
<evidence type="ECO:0000313" key="4">
    <source>
        <dbReference type="Proteomes" id="UP000324832"/>
    </source>
</evidence>
<dbReference type="PANTHER" id="PTHR37984:SF5">
    <property type="entry name" value="PROTEIN NYNRIN-LIKE"/>
    <property type="match status" value="1"/>
</dbReference>
<evidence type="ECO:0000313" key="3">
    <source>
        <dbReference type="EMBL" id="VVC92090.1"/>
    </source>
</evidence>
<sequence length="793" mass="90996">MSFNECDKDFKFLADLLPRYDGNPKLLNFYIREVENIIQLLSEPSRVHPAFICLIKSKLGDVAIDAISYEESLITWESIKNALIRRLGEPRNEIQVMQELTRTRRNKFEDAETFGKRLRELLDTLYSVGKHGDRSYYEEMVIEQYTNQLDINVSLGVRISKPLTLESAIMAARQEEARLVHSKPFYNGSPTFHFKQKDAPRVSQQWNIPSRNFIGTQPQHHQPSNIVNRQNMSIPPTPNFKRNSGNFRNSNCANSRQFNVPQRQVTPKICSDVTMRSVNKPDTPQYAAQNVFYTQGKPVLYGNECHTNYNEVPVLSQAESDSMSAVTISENQLISTNHTQPDNENAGIPILTDAIDRQLKQFHIRSTPGLEYRVDNRSTNSKTVIKDVFIPINNTEQEIIRFLKEHTIAGRIFHCYFYNEELYLAFSRVYTTIFNDRGPKLIGCTTRVTLVENKNEQQELIKRYHEGKTAHQVISTLGLPYQITTDSDTKFNNDVIKEICALHNIHIHFTTPYNPNSNSPIERLHSTLSEIIRIQKMTNKDDTTETIMKYVLIAYNTIHSATNYIPHEVLFGHTASRNPLEIYYPKEFYQDYVIKHKMNTEAVQECIAAHMSKNKEAVIAKRNQNAEVIALKVGEIVYKQVAKTARNDKTKPVFKGPYKIIHLHPNNVEEIIGNHPNSKSIRVHFKLLRRPHLVSGAIVLTTTADVTLVPINDENGILLLKQGQVLRQVDYFNLPPLLLSVEYVEVGKALYENGHEIAQQELSIEARAKTTGRSRLTEWTEWTTSNNTLDMPG</sequence>
<dbReference type="Proteomes" id="UP000324832">
    <property type="component" value="Unassembled WGS sequence"/>
</dbReference>
<dbReference type="EMBL" id="FZQP02001226">
    <property type="protein sequence ID" value="VVC92090.1"/>
    <property type="molecule type" value="Genomic_DNA"/>
</dbReference>
<dbReference type="PANTHER" id="PTHR37984">
    <property type="entry name" value="PROTEIN CBG26694"/>
    <property type="match status" value="1"/>
</dbReference>
<reference evidence="3 4" key="1">
    <citation type="submission" date="2017-07" db="EMBL/GenBank/DDBJ databases">
        <authorList>
            <person name="Talla V."/>
            <person name="Backstrom N."/>
        </authorList>
    </citation>
    <scope>NUCLEOTIDE SEQUENCE [LARGE SCALE GENOMIC DNA]</scope>
</reference>
<dbReference type="InterPro" id="IPR036397">
    <property type="entry name" value="RNaseH_sf"/>
</dbReference>
<gene>
    <name evidence="3" type="ORF">LSINAPIS_LOCUS4609</name>
</gene>
<evidence type="ECO:0000256" key="1">
    <source>
        <dbReference type="SAM" id="MobiDB-lite"/>
    </source>
</evidence>
<organism evidence="3 4">
    <name type="scientific">Leptidea sinapis</name>
    <dbReference type="NCBI Taxonomy" id="189913"/>
    <lineage>
        <taxon>Eukaryota</taxon>
        <taxon>Metazoa</taxon>
        <taxon>Ecdysozoa</taxon>
        <taxon>Arthropoda</taxon>
        <taxon>Hexapoda</taxon>
        <taxon>Insecta</taxon>
        <taxon>Pterygota</taxon>
        <taxon>Neoptera</taxon>
        <taxon>Endopterygota</taxon>
        <taxon>Lepidoptera</taxon>
        <taxon>Glossata</taxon>
        <taxon>Ditrysia</taxon>
        <taxon>Papilionoidea</taxon>
        <taxon>Pieridae</taxon>
        <taxon>Dismorphiinae</taxon>
        <taxon>Leptidea</taxon>
    </lineage>
</organism>
<evidence type="ECO:0000259" key="2">
    <source>
        <dbReference type="PROSITE" id="PS50994"/>
    </source>
</evidence>
<feature type="domain" description="Integrase catalytic" evidence="2">
    <location>
        <begin position="472"/>
        <end position="587"/>
    </location>
</feature>
<proteinExistence type="predicted"/>
<dbReference type="InterPro" id="IPR012337">
    <property type="entry name" value="RNaseH-like_sf"/>
</dbReference>
<keyword evidence="4" id="KW-1185">Reference proteome</keyword>
<dbReference type="InterPro" id="IPR001584">
    <property type="entry name" value="Integrase_cat-core"/>
</dbReference>
<dbReference type="SUPFAM" id="SSF53098">
    <property type="entry name" value="Ribonuclease H-like"/>
    <property type="match status" value="1"/>
</dbReference>
<dbReference type="GO" id="GO:0015074">
    <property type="term" value="P:DNA integration"/>
    <property type="evidence" value="ECO:0007669"/>
    <property type="project" value="InterPro"/>
</dbReference>